<accession>A0AAN8ZY70</accession>
<dbReference type="GO" id="GO:0051301">
    <property type="term" value="P:cell division"/>
    <property type="evidence" value="ECO:0007669"/>
    <property type="project" value="UniProtKB-KW"/>
</dbReference>
<dbReference type="PANTHER" id="PTHR16040:SF7">
    <property type="entry name" value="AUSTRALIN, ISOFORM A-RELATED"/>
    <property type="match status" value="1"/>
</dbReference>
<evidence type="ECO:0000256" key="10">
    <source>
        <dbReference type="SAM" id="MobiDB-lite"/>
    </source>
</evidence>
<evidence type="ECO:0000259" key="12">
    <source>
        <dbReference type="Pfam" id="PF10512"/>
    </source>
</evidence>
<keyword evidence="6" id="KW-0498">Mitosis</keyword>
<keyword evidence="5" id="KW-0132">Cell division</keyword>
<dbReference type="EMBL" id="JAXCGZ010020855">
    <property type="protein sequence ID" value="KAK7065200.1"/>
    <property type="molecule type" value="Genomic_DNA"/>
</dbReference>
<evidence type="ECO:0000256" key="3">
    <source>
        <dbReference type="ARBA" id="ARBA00009914"/>
    </source>
</evidence>
<feature type="domain" description="Borealin C-terminal" evidence="12">
    <location>
        <begin position="176"/>
        <end position="229"/>
    </location>
</feature>
<reference evidence="13 14" key="1">
    <citation type="submission" date="2023-11" db="EMBL/GenBank/DDBJ databases">
        <title>Halocaridina rubra genome assembly.</title>
        <authorList>
            <person name="Smith C."/>
        </authorList>
    </citation>
    <scope>NUCLEOTIDE SEQUENCE [LARGE SCALE GENOMIC DNA]</scope>
    <source>
        <strain evidence="13">EP-1</strain>
        <tissue evidence="13">Whole</tissue>
    </source>
</reference>
<dbReference type="GO" id="GO:0032133">
    <property type="term" value="C:chromosome passenger complex"/>
    <property type="evidence" value="ECO:0007669"/>
    <property type="project" value="TreeGrafter"/>
</dbReference>
<dbReference type="GO" id="GO:0000775">
    <property type="term" value="C:chromosome, centromeric region"/>
    <property type="evidence" value="ECO:0007669"/>
    <property type="project" value="UniProtKB-SubCell"/>
</dbReference>
<evidence type="ECO:0000256" key="8">
    <source>
        <dbReference type="ARBA" id="ARBA00023306"/>
    </source>
</evidence>
<keyword evidence="7" id="KW-0539">Nucleus</keyword>
<proteinExistence type="inferred from homology"/>
<dbReference type="AlphaFoldDB" id="A0AAN8ZY70"/>
<evidence type="ECO:0008006" key="15">
    <source>
        <dbReference type="Google" id="ProtNLM"/>
    </source>
</evidence>
<dbReference type="Pfam" id="PF10512">
    <property type="entry name" value="Borealin"/>
    <property type="match status" value="1"/>
</dbReference>
<dbReference type="Pfam" id="PF10444">
    <property type="entry name" value="Nbl1_Borealin_N"/>
    <property type="match status" value="1"/>
</dbReference>
<keyword evidence="14" id="KW-1185">Reference proteome</keyword>
<dbReference type="GO" id="GO:0000070">
    <property type="term" value="P:mitotic sister chromatid segregation"/>
    <property type="evidence" value="ECO:0007669"/>
    <property type="project" value="TreeGrafter"/>
</dbReference>
<keyword evidence="8" id="KW-0131">Cell cycle</keyword>
<sequence>MPRRKPSRAPGRAKPTLPDDSMVIPDMEADLKAEKMELLLKDFDAQVETRIADMQKKLLDIQDSIRQLYKADLNRYSAATKNTLWNDHLKENKGAKFNMRESVAHVLSSADDVLARAGKKKGRGKGYTLTVDPPPPTTTRSTRKRAVLGNSQTLIMPPPSTAKATRSRKANLEVAATPLNQSIMGSHLAAMIVTPKFDPRTPLPPGTVKRKPRVGEIAISLTGSPLQVSPQSWISNIEMEGLDEETKKQLSFFHERVGKLLNL</sequence>
<dbReference type="Proteomes" id="UP001381693">
    <property type="component" value="Unassembled WGS sequence"/>
</dbReference>
<keyword evidence="4" id="KW-0158">Chromosome</keyword>
<comment type="similarity">
    <text evidence="3">Belongs to the borealin family.</text>
</comment>
<feature type="region of interest" description="Disordered" evidence="10">
    <location>
        <begin position="1"/>
        <end position="22"/>
    </location>
</feature>
<dbReference type="InterPro" id="IPR018851">
    <property type="entry name" value="Borealin_N"/>
</dbReference>
<evidence type="ECO:0000256" key="7">
    <source>
        <dbReference type="ARBA" id="ARBA00023242"/>
    </source>
</evidence>
<evidence type="ECO:0000259" key="11">
    <source>
        <dbReference type="Pfam" id="PF10444"/>
    </source>
</evidence>
<evidence type="ECO:0000256" key="2">
    <source>
        <dbReference type="ARBA" id="ARBA00004584"/>
    </source>
</evidence>
<evidence type="ECO:0000256" key="5">
    <source>
        <dbReference type="ARBA" id="ARBA00022618"/>
    </source>
</evidence>
<dbReference type="GO" id="GO:0005634">
    <property type="term" value="C:nucleus"/>
    <property type="evidence" value="ECO:0007669"/>
    <property type="project" value="UniProtKB-SubCell"/>
</dbReference>
<evidence type="ECO:0000256" key="4">
    <source>
        <dbReference type="ARBA" id="ARBA00022454"/>
    </source>
</evidence>
<evidence type="ECO:0000256" key="6">
    <source>
        <dbReference type="ARBA" id="ARBA00022776"/>
    </source>
</evidence>
<keyword evidence="9" id="KW-0137">Centromere</keyword>
<evidence type="ECO:0000313" key="14">
    <source>
        <dbReference type="Proteomes" id="UP001381693"/>
    </source>
</evidence>
<comment type="subcellular location">
    <subcellularLocation>
        <location evidence="2">Chromosome</location>
        <location evidence="2">Centromere</location>
    </subcellularLocation>
    <subcellularLocation>
        <location evidence="1">Nucleus</location>
    </subcellularLocation>
</comment>
<dbReference type="GO" id="GO:0051233">
    <property type="term" value="C:spindle midzone"/>
    <property type="evidence" value="ECO:0007669"/>
    <property type="project" value="TreeGrafter"/>
</dbReference>
<evidence type="ECO:0000313" key="13">
    <source>
        <dbReference type="EMBL" id="KAK7065200.1"/>
    </source>
</evidence>
<dbReference type="PANTHER" id="PTHR16040">
    <property type="entry name" value="AUSTRALIN, ISOFORM A-RELATED"/>
    <property type="match status" value="1"/>
</dbReference>
<name>A0AAN8ZY70_HALRR</name>
<gene>
    <name evidence="13" type="ORF">SK128_026078</name>
</gene>
<dbReference type="Gene3D" id="6.10.250.1900">
    <property type="match status" value="1"/>
</dbReference>
<evidence type="ECO:0000256" key="1">
    <source>
        <dbReference type="ARBA" id="ARBA00004123"/>
    </source>
</evidence>
<protein>
    <recommendedName>
        <fullName evidence="15">Borealin</fullName>
    </recommendedName>
</protein>
<dbReference type="InterPro" id="IPR018867">
    <property type="entry name" value="Cell_div_borealin"/>
</dbReference>
<feature type="domain" description="Borealin N-terminal" evidence="11">
    <location>
        <begin position="35"/>
        <end position="87"/>
    </location>
</feature>
<dbReference type="InterPro" id="IPR046466">
    <property type="entry name" value="Borealin_C"/>
</dbReference>
<comment type="caution">
    <text evidence="13">The sequence shown here is derived from an EMBL/GenBank/DDBJ whole genome shotgun (WGS) entry which is preliminary data.</text>
</comment>
<organism evidence="13 14">
    <name type="scientific">Halocaridina rubra</name>
    <name type="common">Hawaiian red shrimp</name>
    <dbReference type="NCBI Taxonomy" id="373956"/>
    <lineage>
        <taxon>Eukaryota</taxon>
        <taxon>Metazoa</taxon>
        <taxon>Ecdysozoa</taxon>
        <taxon>Arthropoda</taxon>
        <taxon>Crustacea</taxon>
        <taxon>Multicrustacea</taxon>
        <taxon>Malacostraca</taxon>
        <taxon>Eumalacostraca</taxon>
        <taxon>Eucarida</taxon>
        <taxon>Decapoda</taxon>
        <taxon>Pleocyemata</taxon>
        <taxon>Caridea</taxon>
        <taxon>Atyoidea</taxon>
        <taxon>Atyidae</taxon>
        <taxon>Halocaridina</taxon>
    </lineage>
</organism>
<feature type="region of interest" description="Disordered" evidence="10">
    <location>
        <begin position="118"/>
        <end position="142"/>
    </location>
</feature>
<evidence type="ECO:0000256" key="9">
    <source>
        <dbReference type="ARBA" id="ARBA00023328"/>
    </source>
</evidence>